<feature type="transmembrane region" description="Helical" evidence="2">
    <location>
        <begin position="244"/>
        <end position="265"/>
    </location>
</feature>
<evidence type="ECO:0000313" key="4">
    <source>
        <dbReference type="Proteomes" id="UP001516023"/>
    </source>
</evidence>
<keyword evidence="2" id="KW-0472">Membrane</keyword>
<name>A0ABD3PCI7_9STRA</name>
<feature type="transmembrane region" description="Helical" evidence="2">
    <location>
        <begin position="6"/>
        <end position="23"/>
    </location>
</feature>
<accession>A0ABD3PCI7</accession>
<dbReference type="PANTHER" id="PTHR33802">
    <property type="entry name" value="SI:CH211-161H7.5-RELATED"/>
    <property type="match status" value="1"/>
</dbReference>
<dbReference type="Proteomes" id="UP001516023">
    <property type="component" value="Unassembled WGS sequence"/>
</dbReference>
<feature type="region of interest" description="Disordered" evidence="1">
    <location>
        <begin position="96"/>
        <end position="128"/>
    </location>
</feature>
<evidence type="ECO:0000256" key="1">
    <source>
        <dbReference type="SAM" id="MobiDB-lite"/>
    </source>
</evidence>
<keyword evidence="4" id="KW-1185">Reference proteome</keyword>
<feature type="transmembrane region" description="Helical" evidence="2">
    <location>
        <begin position="277"/>
        <end position="296"/>
    </location>
</feature>
<gene>
    <name evidence="3" type="ORF">HJC23_011056</name>
</gene>
<feature type="transmembrane region" description="Helical" evidence="2">
    <location>
        <begin position="73"/>
        <end position="91"/>
    </location>
</feature>
<feature type="transmembrane region" description="Helical" evidence="2">
    <location>
        <begin position="176"/>
        <end position="197"/>
    </location>
</feature>
<keyword evidence="2" id="KW-1133">Transmembrane helix</keyword>
<protein>
    <submittedName>
        <fullName evidence="3">Uncharacterized protein</fullName>
    </submittedName>
</protein>
<proteinExistence type="predicted"/>
<sequence length="363" mass="38404">MIFDVFSFYDVHFILCLIFESLYRTNNKSTDRMSLRSINAPSLVAAAGLSTLAGIPLLEALTFSTSPAVLKGLNLAAFAANVVAVSIPGRLDGQQDAAMRSGSINPTKPNASRPEEGTPLNEESNSSSYSLNRSRTLVNPSGWAFAIWGPIYLGEAAFVTSQLFASDTSLVALNKMLPNVTAPFVAANLFQSLWCASFRPSYGEGWKKYISVGMLAGTAYSLSLVNAAGYAAMVSADMVNQSYLLWPLAAHFGWTSAATLVNLNGSVASDKSATPRTLVAIGHSSAVIATTLGVGITLANSMPVYGLTLSWALAACADGMSHRIPTQRQEEEDVLSKAADVQRKLCWTGSVLCALAAAYSCVS</sequence>
<evidence type="ECO:0000313" key="3">
    <source>
        <dbReference type="EMBL" id="KAL3785373.1"/>
    </source>
</evidence>
<reference evidence="3 4" key="1">
    <citation type="journal article" date="2020" name="G3 (Bethesda)">
        <title>Improved Reference Genome for Cyclotella cryptica CCMP332, a Model for Cell Wall Morphogenesis, Salinity Adaptation, and Lipid Production in Diatoms (Bacillariophyta).</title>
        <authorList>
            <person name="Roberts W.R."/>
            <person name="Downey K.M."/>
            <person name="Ruck E.C."/>
            <person name="Traller J.C."/>
            <person name="Alverson A.J."/>
        </authorList>
    </citation>
    <scope>NUCLEOTIDE SEQUENCE [LARGE SCALE GENOMIC DNA]</scope>
    <source>
        <strain evidence="3 4">CCMP332</strain>
    </source>
</reference>
<feature type="transmembrane region" description="Helical" evidence="2">
    <location>
        <begin position="209"/>
        <end position="232"/>
    </location>
</feature>
<feature type="transmembrane region" description="Helical" evidence="2">
    <location>
        <begin position="43"/>
        <end position="61"/>
    </location>
</feature>
<keyword evidence="2" id="KW-0812">Transmembrane</keyword>
<evidence type="ECO:0000256" key="2">
    <source>
        <dbReference type="SAM" id="Phobius"/>
    </source>
</evidence>
<feature type="transmembrane region" description="Helical" evidence="2">
    <location>
        <begin position="143"/>
        <end position="164"/>
    </location>
</feature>
<comment type="caution">
    <text evidence="3">The sequence shown here is derived from an EMBL/GenBank/DDBJ whole genome shotgun (WGS) entry which is preliminary data.</text>
</comment>
<organism evidence="3 4">
    <name type="scientific">Cyclotella cryptica</name>
    <dbReference type="NCBI Taxonomy" id="29204"/>
    <lineage>
        <taxon>Eukaryota</taxon>
        <taxon>Sar</taxon>
        <taxon>Stramenopiles</taxon>
        <taxon>Ochrophyta</taxon>
        <taxon>Bacillariophyta</taxon>
        <taxon>Coscinodiscophyceae</taxon>
        <taxon>Thalassiosirophycidae</taxon>
        <taxon>Stephanodiscales</taxon>
        <taxon>Stephanodiscaceae</taxon>
        <taxon>Cyclotella</taxon>
    </lineage>
</organism>
<dbReference type="PANTHER" id="PTHR33802:SF1">
    <property type="entry name" value="XK-RELATED PROTEIN"/>
    <property type="match status" value="1"/>
</dbReference>
<dbReference type="AlphaFoldDB" id="A0ABD3PCI7"/>
<dbReference type="EMBL" id="JABMIG020000216">
    <property type="protein sequence ID" value="KAL3785373.1"/>
    <property type="molecule type" value="Genomic_DNA"/>
</dbReference>